<gene>
    <name evidence="10" type="ORF">L2K70_00595</name>
</gene>
<evidence type="ECO:0000256" key="3">
    <source>
        <dbReference type="ARBA" id="ARBA00022723"/>
    </source>
</evidence>
<evidence type="ECO:0000313" key="11">
    <source>
        <dbReference type="Proteomes" id="UP001201161"/>
    </source>
</evidence>
<organism evidence="10 11">
    <name type="scientific">Nocardioides potassii</name>
    <dbReference type="NCBI Taxonomy" id="2911371"/>
    <lineage>
        <taxon>Bacteria</taxon>
        <taxon>Bacillati</taxon>
        <taxon>Actinomycetota</taxon>
        <taxon>Actinomycetes</taxon>
        <taxon>Propionibacteriales</taxon>
        <taxon>Nocardioidaceae</taxon>
        <taxon>Nocardioides</taxon>
    </lineage>
</organism>
<proteinExistence type="inferred from homology"/>
<sequence>MRTPRSFRTSALSLVAAGALTASVLVGGGGSPAVAAASPDLSVTNVTAHLQQLQSIATATGGNRATGRPGYKASLDWVKAKLDAAGYTTTVQSFSTSSGTSYNLVADWPGGDPEHVVMTGAHLDSVAAGPGINDNGTGSAAVLEAALAWAASGNSARNHLRFAWWGAEEQGLLGSNTYMSLLPTADKDRIDLYLNFDMVGSPNPGYFVYDDNAVGNFARDAMTSYYTSKGIPWEYIDVQGRSDHASFRSYGIATTGMYSGGETTKTSAQAQKWGGTAGQQFDPCYHRSCDTISNIDTTALDRNLDMIGHMVWRYADHDFGGTTPPTTPPAGGNLLTNPGFESGATGWAGTAGPITNNTGRPARTGSWKAWLGGNGSTSTETISQQVTIPSTATAASLAYWIRTDTAESGSTAYDTLKVQVVSGTTTTTLRTFSNVGANATYTQASHSLLAYKGKTVTVKFLMTEDSSLQTSFVLDDTSVTTS</sequence>
<name>A0ABS9H7J9_9ACTN</name>
<dbReference type="Gene3D" id="3.40.630.10">
    <property type="entry name" value="Zn peptidases"/>
    <property type="match status" value="1"/>
</dbReference>
<comment type="caution">
    <text evidence="10">The sequence shown here is derived from an EMBL/GenBank/DDBJ whole genome shotgun (WGS) entry which is preliminary data.</text>
</comment>
<feature type="region of interest" description="Disordered" evidence="7">
    <location>
        <begin position="321"/>
        <end position="362"/>
    </location>
</feature>
<dbReference type="Pfam" id="PF04389">
    <property type="entry name" value="Peptidase_M28"/>
    <property type="match status" value="1"/>
</dbReference>
<dbReference type="InterPro" id="IPR045175">
    <property type="entry name" value="M28_fam"/>
</dbReference>
<protein>
    <submittedName>
        <fullName evidence="10">M28 family metallopeptidase</fullName>
    </submittedName>
</protein>
<feature type="signal peptide" evidence="8">
    <location>
        <begin position="1"/>
        <end position="35"/>
    </location>
</feature>
<evidence type="ECO:0000256" key="1">
    <source>
        <dbReference type="ARBA" id="ARBA00005957"/>
    </source>
</evidence>
<dbReference type="EMBL" id="JAKJHZ010000001">
    <property type="protein sequence ID" value="MCF6376098.1"/>
    <property type="molecule type" value="Genomic_DNA"/>
</dbReference>
<evidence type="ECO:0000256" key="8">
    <source>
        <dbReference type="SAM" id="SignalP"/>
    </source>
</evidence>
<dbReference type="CDD" id="cd03876">
    <property type="entry name" value="M28_SGAP_like"/>
    <property type="match status" value="1"/>
</dbReference>
<dbReference type="InterPro" id="IPR041756">
    <property type="entry name" value="M28_SGAP-like"/>
</dbReference>
<keyword evidence="5" id="KW-0378">Hydrolase</keyword>
<dbReference type="Gene3D" id="2.60.120.260">
    <property type="entry name" value="Galactose-binding domain-like"/>
    <property type="match status" value="1"/>
</dbReference>
<reference evidence="10 11" key="1">
    <citation type="submission" date="2022-01" db="EMBL/GenBank/DDBJ databases">
        <title>Nocardioides sp. nov., an actinomycete isolated from mining soil.</title>
        <authorList>
            <person name="Liu L."/>
        </authorList>
    </citation>
    <scope>NUCLEOTIDE SEQUENCE [LARGE SCALE GENOMIC DNA]</scope>
    <source>
        <strain evidence="10 11">KLBMP 9356</strain>
    </source>
</reference>
<keyword evidence="6" id="KW-0862">Zinc</keyword>
<keyword evidence="2" id="KW-0645">Protease</keyword>
<evidence type="ECO:0000256" key="4">
    <source>
        <dbReference type="ARBA" id="ARBA00022729"/>
    </source>
</evidence>
<evidence type="ECO:0000256" key="2">
    <source>
        <dbReference type="ARBA" id="ARBA00022670"/>
    </source>
</evidence>
<keyword evidence="4 8" id="KW-0732">Signal</keyword>
<dbReference type="PANTHER" id="PTHR12147">
    <property type="entry name" value="METALLOPEPTIDASE M28 FAMILY MEMBER"/>
    <property type="match status" value="1"/>
</dbReference>
<dbReference type="RefSeq" id="WP_236397453.1">
    <property type="nucleotide sequence ID" value="NZ_JAKJHZ010000001.1"/>
</dbReference>
<comment type="similarity">
    <text evidence="1">Belongs to the peptidase M28 family. M28A subfamily.</text>
</comment>
<dbReference type="Proteomes" id="UP001201161">
    <property type="component" value="Unassembled WGS sequence"/>
</dbReference>
<evidence type="ECO:0000313" key="10">
    <source>
        <dbReference type="EMBL" id="MCF6376098.1"/>
    </source>
</evidence>
<accession>A0ABS9H7J9</accession>
<evidence type="ECO:0000256" key="6">
    <source>
        <dbReference type="ARBA" id="ARBA00022833"/>
    </source>
</evidence>
<feature type="chain" id="PRO_5045640825" evidence="8">
    <location>
        <begin position="36"/>
        <end position="482"/>
    </location>
</feature>
<dbReference type="InterPro" id="IPR007484">
    <property type="entry name" value="Peptidase_M28"/>
</dbReference>
<feature type="compositionally biased region" description="Low complexity" evidence="7">
    <location>
        <begin position="321"/>
        <end position="332"/>
    </location>
</feature>
<evidence type="ECO:0000256" key="7">
    <source>
        <dbReference type="SAM" id="MobiDB-lite"/>
    </source>
</evidence>
<dbReference type="PANTHER" id="PTHR12147:SF26">
    <property type="entry name" value="PEPTIDASE M28 DOMAIN-CONTAINING PROTEIN"/>
    <property type="match status" value="1"/>
</dbReference>
<keyword evidence="3" id="KW-0479">Metal-binding</keyword>
<feature type="domain" description="Peptidase M28" evidence="9">
    <location>
        <begin position="103"/>
        <end position="309"/>
    </location>
</feature>
<evidence type="ECO:0000259" key="9">
    <source>
        <dbReference type="Pfam" id="PF04389"/>
    </source>
</evidence>
<dbReference type="SUPFAM" id="SSF53187">
    <property type="entry name" value="Zn-dependent exopeptidases"/>
    <property type="match status" value="1"/>
</dbReference>
<evidence type="ECO:0000256" key="5">
    <source>
        <dbReference type="ARBA" id="ARBA00022801"/>
    </source>
</evidence>
<keyword evidence="11" id="KW-1185">Reference proteome</keyword>